<dbReference type="PANTHER" id="PTHR10634">
    <property type="entry name" value="AN1-TYPE ZINC FINGER PROTEIN"/>
    <property type="match status" value="1"/>
</dbReference>
<feature type="domain" description="AN1-type" evidence="7">
    <location>
        <begin position="96"/>
        <end position="142"/>
    </location>
</feature>
<dbReference type="PROSITE" id="PS51039">
    <property type="entry name" value="ZF_AN1"/>
    <property type="match status" value="1"/>
</dbReference>
<evidence type="ECO:0000259" key="6">
    <source>
        <dbReference type="PROSITE" id="PS51036"/>
    </source>
</evidence>
<dbReference type="Proteomes" id="UP001454036">
    <property type="component" value="Unassembled WGS sequence"/>
</dbReference>
<dbReference type="GO" id="GO:0003677">
    <property type="term" value="F:DNA binding"/>
    <property type="evidence" value="ECO:0007669"/>
    <property type="project" value="InterPro"/>
</dbReference>
<dbReference type="InterPro" id="IPR035896">
    <property type="entry name" value="AN1-like_Znf"/>
</dbReference>
<dbReference type="PROSITE" id="PS51036">
    <property type="entry name" value="ZF_A20"/>
    <property type="match status" value="1"/>
</dbReference>
<evidence type="ECO:0000313" key="9">
    <source>
        <dbReference type="Proteomes" id="UP001454036"/>
    </source>
</evidence>
<dbReference type="FunFam" id="4.10.1110.10:FF:000001">
    <property type="entry name" value="Zinc finger AN1-type containing 6"/>
    <property type="match status" value="1"/>
</dbReference>
<protein>
    <submittedName>
        <fullName evidence="8">Uncharacterized protein</fullName>
    </submittedName>
</protein>
<dbReference type="SMART" id="SM00154">
    <property type="entry name" value="ZnF_AN1"/>
    <property type="match status" value="1"/>
</dbReference>
<evidence type="ECO:0000259" key="7">
    <source>
        <dbReference type="PROSITE" id="PS51039"/>
    </source>
</evidence>
<dbReference type="SUPFAM" id="SSF118310">
    <property type="entry name" value="AN1-like Zinc finger"/>
    <property type="match status" value="1"/>
</dbReference>
<keyword evidence="2" id="KW-0479">Metal-binding</keyword>
<evidence type="ECO:0000256" key="4">
    <source>
        <dbReference type="ARBA" id="ARBA00022833"/>
    </source>
</evidence>
<dbReference type="Pfam" id="PF01754">
    <property type="entry name" value="zf-A20"/>
    <property type="match status" value="1"/>
</dbReference>
<dbReference type="SMART" id="SM00259">
    <property type="entry name" value="ZnF_A20"/>
    <property type="match status" value="1"/>
</dbReference>
<evidence type="ECO:0000313" key="8">
    <source>
        <dbReference type="EMBL" id="GAA0157368.1"/>
    </source>
</evidence>
<feature type="domain" description="A20-type" evidence="6">
    <location>
        <begin position="17"/>
        <end position="51"/>
    </location>
</feature>
<dbReference type="SUPFAM" id="SSF57716">
    <property type="entry name" value="Glucocorticoid receptor-like (DNA-binding domain)"/>
    <property type="match status" value="1"/>
</dbReference>
<dbReference type="PANTHER" id="PTHR10634:SF67">
    <property type="entry name" value="AN1-TYPE ZINC FINGER PROTEIN 3"/>
    <property type="match status" value="1"/>
</dbReference>
<keyword evidence="4" id="KW-0862">Zinc</keyword>
<evidence type="ECO:0000256" key="3">
    <source>
        <dbReference type="ARBA" id="ARBA00022771"/>
    </source>
</evidence>
<evidence type="ECO:0000256" key="1">
    <source>
        <dbReference type="ARBA" id="ARBA00003732"/>
    </source>
</evidence>
<dbReference type="InterPro" id="IPR050652">
    <property type="entry name" value="AN1_A20_ZnFinger"/>
</dbReference>
<keyword evidence="9" id="KW-1185">Reference proteome</keyword>
<accession>A0AAV3Q4I9</accession>
<keyword evidence="3 5" id="KW-0863">Zinc-finger</keyword>
<evidence type="ECO:0000256" key="2">
    <source>
        <dbReference type="ARBA" id="ARBA00022723"/>
    </source>
</evidence>
<dbReference type="Gene3D" id="4.10.1110.10">
    <property type="entry name" value="AN1-like Zinc finger"/>
    <property type="match status" value="1"/>
</dbReference>
<dbReference type="EMBL" id="BAABME010003089">
    <property type="protein sequence ID" value="GAA0157368.1"/>
    <property type="molecule type" value="Genomic_DNA"/>
</dbReference>
<name>A0AAV3Q4I9_LITER</name>
<dbReference type="AlphaFoldDB" id="A0AAV3Q4I9"/>
<organism evidence="8 9">
    <name type="scientific">Lithospermum erythrorhizon</name>
    <name type="common">Purple gromwell</name>
    <name type="synonym">Lithospermum officinale var. erythrorhizon</name>
    <dbReference type="NCBI Taxonomy" id="34254"/>
    <lineage>
        <taxon>Eukaryota</taxon>
        <taxon>Viridiplantae</taxon>
        <taxon>Streptophyta</taxon>
        <taxon>Embryophyta</taxon>
        <taxon>Tracheophyta</taxon>
        <taxon>Spermatophyta</taxon>
        <taxon>Magnoliopsida</taxon>
        <taxon>eudicotyledons</taxon>
        <taxon>Gunneridae</taxon>
        <taxon>Pentapetalae</taxon>
        <taxon>asterids</taxon>
        <taxon>lamiids</taxon>
        <taxon>Boraginales</taxon>
        <taxon>Boraginaceae</taxon>
        <taxon>Boraginoideae</taxon>
        <taxon>Lithospermeae</taxon>
        <taxon>Lithospermum</taxon>
    </lineage>
</organism>
<dbReference type="InterPro" id="IPR000058">
    <property type="entry name" value="Znf_AN1"/>
</dbReference>
<dbReference type="InterPro" id="IPR002653">
    <property type="entry name" value="Znf_A20"/>
</dbReference>
<evidence type="ECO:0000256" key="5">
    <source>
        <dbReference type="PROSITE-ProRule" id="PRU00449"/>
    </source>
</evidence>
<dbReference type="Gene3D" id="1.20.5.4770">
    <property type="match status" value="1"/>
</dbReference>
<reference evidence="8 9" key="1">
    <citation type="submission" date="2024-01" db="EMBL/GenBank/DDBJ databases">
        <title>The complete chloroplast genome sequence of Lithospermum erythrorhizon: insights into the phylogenetic relationship among Boraginaceae species and the maternal lineages of purple gromwells.</title>
        <authorList>
            <person name="Okada T."/>
            <person name="Watanabe K."/>
        </authorList>
    </citation>
    <scope>NUCLEOTIDE SEQUENCE [LARGE SCALE GENOMIC DNA]</scope>
</reference>
<comment type="function">
    <text evidence="1">May be involved in environmental stress response.</text>
</comment>
<proteinExistence type="predicted"/>
<dbReference type="GO" id="GO:0008270">
    <property type="term" value="F:zinc ion binding"/>
    <property type="evidence" value="ECO:0007669"/>
    <property type="project" value="UniProtKB-KW"/>
</dbReference>
<dbReference type="Pfam" id="PF01428">
    <property type="entry name" value="zf-AN1"/>
    <property type="match status" value="1"/>
</dbReference>
<gene>
    <name evidence="8" type="ORF">LIER_14651</name>
</gene>
<sequence>MGSESNNMNDGTTSFQPSEPSLCANGCGFFGSSSTMNLCSKCFNGLHIEQEQAASAKVAVEKVLNYPIKSQRESDVVLEKSRFKGVEVEEEKVVVEVSSNRCFCCRKKVGVLGFKCRCGSTFCGSHRYAEKHDCTFDFKGQGKEEIEKANPVVKGDKLGTRI</sequence>
<comment type="caution">
    <text evidence="8">The sequence shown here is derived from an EMBL/GenBank/DDBJ whole genome shotgun (WGS) entry which is preliminary data.</text>
</comment>